<reference evidence="4" key="1">
    <citation type="journal article" date="2014" name="Environ. Microbiol.">
        <title>Comparative genomics of the marine bacterial genus Glaciecola reveals the high degree of genomic diversity and genomic characteristic for cold adaptation.</title>
        <authorList>
            <person name="Qin Q.L."/>
            <person name="Xie B.B."/>
            <person name="Yu Y."/>
            <person name="Shu Y.L."/>
            <person name="Rong J.C."/>
            <person name="Zhang Y.J."/>
            <person name="Zhao D.L."/>
            <person name="Chen X.L."/>
            <person name="Zhang X.Y."/>
            <person name="Chen B."/>
            <person name="Zhou B.C."/>
            <person name="Zhang Y.Z."/>
        </authorList>
    </citation>
    <scope>NUCLEOTIDE SEQUENCE [LARGE SCALE GENOMIC DNA]</scope>
    <source>
        <strain evidence="4">ACAM 615</strain>
    </source>
</reference>
<organism evidence="3 4">
    <name type="scientific">Brumicola pallidula DSM 14239 = ACAM 615</name>
    <dbReference type="NCBI Taxonomy" id="1121922"/>
    <lineage>
        <taxon>Bacteria</taxon>
        <taxon>Pseudomonadati</taxon>
        <taxon>Pseudomonadota</taxon>
        <taxon>Gammaproteobacteria</taxon>
        <taxon>Alteromonadales</taxon>
        <taxon>Alteromonadaceae</taxon>
        <taxon>Brumicola</taxon>
    </lineage>
</organism>
<dbReference type="PANTHER" id="PTHR30096">
    <property type="entry name" value="4,5-DOPA DIOXYGENASE EXTRADIOL-LIKE PROTEIN"/>
    <property type="match status" value="1"/>
</dbReference>
<comment type="caution">
    <text evidence="3">The sequence shown here is derived from an EMBL/GenBank/DDBJ whole genome shotgun (WGS) entry which is preliminary data.</text>
</comment>
<dbReference type="EMBL" id="BAEQ01000009">
    <property type="protein sequence ID" value="GAC27273.1"/>
    <property type="molecule type" value="Genomic_DNA"/>
</dbReference>
<evidence type="ECO:0000313" key="3">
    <source>
        <dbReference type="EMBL" id="GAC27273.1"/>
    </source>
</evidence>
<dbReference type="PANTHER" id="PTHR30096:SF9">
    <property type="entry name" value="4-HYDROXYPHENYLACETATE CATABOLISM PROTEIN"/>
    <property type="match status" value="1"/>
</dbReference>
<dbReference type="AlphaFoldDB" id="K6ZEB1"/>
<keyword evidence="3" id="KW-0223">Dioxygenase</keyword>
<accession>K6ZEB1</accession>
<dbReference type="Gene3D" id="3.40.830.10">
    <property type="entry name" value="LigB-like"/>
    <property type="match status" value="1"/>
</dbReference>
<dbReference type="GO" id="GO:0008198">
    <property type="term" value="F:ferrous iron binding"/>
    <property type="evidence" value="ECO:0007669"/>
    <property type="project" value="InterPro"/>
</dbReference>
<dbReference type="EC" id="1.13.11.15" evidence="3"/>
<feature type="domain" description="Extradiol ring-cleavage dioxygenase class III enzyme subunit B" evidence="2">
    <location>
        <begin position="10"/>
        <end position="268"/>
    </location>
</feature>
<dbReference type="SUPFAM" id="SSF53213">
    <property type="entry name" value="LigB-like"/>
    <property type="match status" value="1"/>
</dbReference>
<keyword evidence="1 3" id="KW-0560">Oxidoreductase</keyword>
<evidence type="ECO:0000259" key="2">
    <source>
        <dbReference type="Pfam" id="PF02900"/>
    </source>
</evidence>
<gene>
    <name evidence="3" type="primary">hpaD</name>
    <name evidence="3" type="ORF">GPAL_0393</name>
</gene>
<sequence>MMGEIVGAGLISHVPTIMLSKEIRYELNEGKEISLVPGFHRIRKEVLDVLKPDVVIVLDTHWGTLVEYVVTSHARRAGKYTSEELPRGMCQVPYDLKGDPDLANAMAEEVNKEGVRCSAIDDPYLPIHYPTTNLAHYLEQGEAWISVSCAMTAGAEENLAVGRGIANAIAKSGKKVVILASGSMSHTFYPFNELHLHESSDPKHIFSDGAREADYERLAWFKQGDHASVINNMDDYYQYKPEGRFAHYLMMVGALGSDKCKAIGRQFSDYENSVGTSQVHVWFDRPEDGWS</sequence>
<dbReference type="RefSeq" id="WP_006008677.1">
    <property type="nucleotide sequence ID" value="NZ_AUAV01000016.1"/>
</dbReference>
<protein>
    <submittedName>
        <fullName evidence="3">3,4-dihydroxyphenylacetate 2,3-dioxygenase</fullName>
        <ecNumber evidence="3">1.13.11.15</ecNumber>
    </submittedName>
</protein>
<proteinExistence type="predicted"/>
<dbReference type="InterPro" id="IPR004183">
    <property type="entry name" value="Xdiol_dOase_suB"/>
</dbReference>
<dbReference type="STRING" id="1121922.GCA_000428905_02965"/>
<dbReference type="GO" id="GO:0008687">
    <property type="term" value="F:3,4-dihydroxyphenylacetate 2,3-dioxygenase activity"/>
    <property type="evidence" value="ECO:0007669"/>
    <property type="project" value="UniProtKB-EC"/>
</dbReference>
<evidence type="ECO:0000313" key="4">
    <source>
        <dbReference type="Proteomes" id="UP000006251"/>
    </source>
</evidence>
<evidence type="ECO:0000256" key="1">
    <source>
        <dbReference type="ARBA" id="ARBA00023002"/>
    </source>
</evidence>
<dbReference type="Pfam" id="PF02900">
    <property type="entry name" value="LigB"/>
    <property type="match status" value="1"/>
</dbReference>
<name>K6ZEB1_9ALTE</name>
<dbReference type="Proteomes" id="UP000006251">
    <property type="component" value="Unassembled WGS sequence"/>
</dbReference>
<keyword evidence="4" id="KW-1185">Reference proteome</keyword>